<organism evidence="1">
    <name type="scientific">marine sediment metagenome</name>
    <dbReference type="NCBI Taxonomy" id="412755"/>
    <lineage>
        <taxon>unclassified sequences</taxon>
        <taxon>metagenomes</taxon>
        <taxon>ecological metagenomes</taxon>
    </lineage>
</organism>
<comment type="caution">
    <text evidence="1">The sequence shown here is derived from an EMBL/GenBank/DDBJ whole genome shotgun (WGS) entry which is preliminary data.</text>
</comment>
<feature type="non-terminal residue" evidence="1">
    <location>
        <position position="1"/>
    </location>
</feature>
<dbReference type="AlphaFoldDB" id="X1I5W6"/>
<name>X1I5W6_9ZZZZ</name>
<accession>X1I5W6</accession>
<dbReference type="EMBL" id="BARU01044312">
    <property type="protein sequence ID" value="GAH77087.1"/>
    <property type="molecule type" value="Genomic_DNA"/>
</dbReference>
<proteinExistence type="predicted"/>
<evidence type="ECO:0000313" key="1">
    <source>
        <dbReference type="EMBL" id="GAH77087.1"/>
    </source>
</evidence>
<protein>
    <submittedName>
        <fullName evidence="1">Uncharacterized protein</fullName>
    </submittedName>
</protein>
<gene>
    <name evidence="1" type="ORF">S03H2_67624</name>
</gene>
<sequence length="44" mass="5357">LGKYDNYKSDFKLQGDFKPKYEIYSLKELFDIINEINNKRKVIK</sequence>
<reference evidence="1" key="1">
    <citation type="journal article" date="2014" name="Front. Microbiol.">
        <title>High frequency of phylogenetically diverse reductive dehalogenase-homologous genes in deep subseafloor sedimentary metagenomes.</title>
        <authorList>
            <person name="Kawai M."/>
            <person name="Futagami T."/>
            <person name="Toyoda A."/>
            <person name="Takaki Y."/>
            <person name="Nishi S."/>
            <person name="Hori S."/>
            <person name="Arai W."/>
            <person name="Tsubouchi T."/>
            <person name="Morono Y."/>
            <person name="Uchiyama I."/>
            <person name="Ito T."/>
            <person name="Fujiyama A."/>
            <person name="Inagaki F."/>
            <person name="Takami H."/>
        </authorList>
    </citation>
    <scope>NUCLEOTIDE SEQUENCE</scope>
    <source>
        <strain evidence="1">Expedition CK06-06</strain>
    </source>
</reference>